<dbReference type="Gene3D" id="2.170.140.10">
    <property type="entry name" value="Chitin binding domain"/>
    <property type="match status" value="2"/>
</dbReference>
<dbReference type="SMART" id="SM00494">
    <property type="entry name" value="ChtBD2"/>
    <property type="match status" value="2"/>
</dbReference>
<name>A0A1B6DHI2_9HEMI</name>
<dbReference type="SUPFAM" id="SSF57625">
    <property type="entry name" value="Invertebrate chitin-binding proteins"/>
    <property type="match status" value="2"/>
</dbReference>
<sequence length="697" mass="71034">ATLYDTFTNIARKSRAAQLISLQEELHESAQYSYSGDIHLSPYRIVRVVDRAGSIHVVRKEAKTEFECSRQGYFTHPSGCNRFYRCVKFNQYTPDFTVFEYDCPAGLAFDERYEVCVWPGSLPDGGACQGSSEIAPVPRGRYVCPRVEGYYADPENCRWFFACLDHVRDGVTPLTAYEFRCPFGLVFNEKALVCDWPWLVEGCGGVGAFSASFSVGDFYEGRQRASYASLSDVHVSGGRIENVQGGLVLDSAVLGGFKGGYASGSSIHESGGSGLYLGGAYGGKGYSGDSHSYSGSSGSSLGGGAFGGHGGSVYSAGGHGGAYGAHGGAYSAGAHGGGVYSAGEHGEGAYSSVEHGGGAYSAGEHGGSVYNSGSHGGSAGSYSAGSGYSGGQYVATGQGGAYTGTEGAGLYVDGGAYSGQSGSYSGSLKGSGFESGHYGGSAGRYESGSGYGAGLGYGGAVVSTSGGKQYSGSSYEAGKYAGGNVAYGAGDAVHSAGYVAGGSSSYSGGAYTTHGGGGDYVALAVDDGKYQGHSGAAKGAFSSSSFSSQSGGAGTYQAPSYGLAGGYDAGILSTYHGGYGQKEISLKTPSVPVTLVSDAISSGYKSHDLSGLHVVAEHKPAVNFVNLEAVKVTPGSDAVSNYGVSHYYEHSTASPLPAVSVTPSTVSVSTYEVPLVKTVTQSPISISSYKTPIVYQS</sequence>
<evidence type="ECO:0000256" key="5">
    <source>
        <dbReference type="ARBA" id="ARBA00023180"/>
    </source>
</evidence>
<dbReference type="InterPro" id="IPR002557">
    <property type="entry name" value="Chitin-bd_dom"/>
</dbReference>
<protein>
    <recommendedName>
        <fullName evidence="6">Chitin-binding type-2 domain-containing protein</fullName>
    </recommendedName>
</protein>
<dbReference type="Pfam" id="PF01607">
    <property type="entry name" value="CBM_14"/>
    <property type="match status" value="2"/>
</dbReference>
<dbReference type="InterPro" id="IPR051940">
    <property type="entry name" value="Chitin_bind-dev_reg"/>
</dbReference>
<evidence type="ECO:0000256" key="3">
    <source>
        <dbReference type="ARBA" id="ARBA00022737"/>
    </source>
</evidence>
<accession>A0A1B6DHI2</accession>
<evidence type="ECO:0000256" key="1">
    <source>
        <dbReference type="ARBA" id="ARBA00022669"/>
    </source>
</evidence>
<dbReference type="GO" id="GO:0005576">
    <property type="term" value="C:extracellular region"/>
    <property type="evidence" value="ECO:0007669"/>
    <property type="project" value="InterPro"/>
</dbReference>
<evidence type="ECO:0000259" key="6">
    <source>
        <dbReference type="PROSITE" id="PS50940"/>
    </source>
</evidence>
<dbReference type="InterPro" id="IPR036508">
    <property type="entry name" value="Chitin-bd_dom_sf"/>
</dbReference>
<keyword evidence="2" id="KW-0732">Signal</keyword>
<evidence type="ECO:0000313" key="7">
    <source>
        <dbReference type="EMBL" id="JAS25159.1"/>
    </source>
</evidence>
<gene>
    <name evidence="7" type="ORF">g.21979</name>
</gene>
<feature type="non-terminal residue" evidence="7">
    <location>
        <position position="1"/>
    </location>
</feature>
<proteinExistence type="predicted"/>
<dbReference type="PANTHER" id="PTHR23301:SF0">
    <property type="entry name" value="CHITIN-BINDING TYPE-2 DOMAIN-CONTAINING PROTEIN-RELATED"/>
    <property type="match status" value="1"/>
</dbReference>
<feature type="domain" description="Chitin-binding type-2" evidence="6">
    <location>
        <begin position="141"/>
        <end position="205"/>
    </location>
</feature>
<evidence type="ECO:0000256" key="2">
    <source>
        <dbReference type="ARBA" id="ARBA00022729"/>
    </source>
</evidence>
<feature type="domain" description="Chitin-binding type-2" evidence="6">
    <location>
        <begin position="65"/>
        <end position="130"/>
    </location>
</feature>
<keyword evidence="4" id="KW-1015">Disulfide bond</keyword>
<dbReference type="PANTHER" id="PTHR23301">
    <property type="entry name" value="CHITIN BINDING PERITROPHIN-A"/>
    <property type="match status" value="1"/>
</dbReference>
<dbReference type="PROSITE" id="PS50940">
    <property type="entry name" value="CHIT_BIND_II"/>
    <property type="match status" value="2"/>
</dbReference>
<dbReference type="AlphaFoldDB" id="A0A1B6DHI2"/>
<evidence type="ECO:0000256" key="4">
    <source>
        <dbReference type="ARBA" id="ARBA00023157"/>
    </source>
</evidence>
<organism evidence="7">
    <name type="scientific">Clastoptera arizonana</name>
    <name type="common">Arizona spittle bug</name>
    <dbReference type="NCBI Taxonomy" id="38151"/>
    <lineage>
        <taxon>Eukaryota</taxon>
        <taxon>Metazoa</taxon>
        <taxon>Ecdysozoa</taxon>
        <taxon>Arthropoda</taxon>
        <taxon>Hexapoda</taxon>
        <taxon>Insecta</taxon>
        <taxon>Pterygota</taxon>
        <taxon>Neoptera</taxon>
        <taxon>Paraneoptera</taxon>
        <taxon>Hemiptera</taxon>
        <taxon>Auchenorrhyncha</taxon>
        <taxon>Cercopoidea</taxon>
        <taxon>Clastopteridae</taxon>
        <taxon>Clastoptera</taxon>
    </lineage>
</organism>
<feature type="non-terminal residue" evidence="7">
    <location>
        <position position="697"/>
    </location>
</feature>
<keyword evidence="3" id="KW-0677">Repeat</keyword>
<dbReference type="GO" id="GO:0008061">
    <property type="term" value="F:chitin binding"/>
    <property type="evidence" value="ECO:0007669"/>
    <property type="project" value="UniProtKB-KW"/>
</dbReference>
<dbReference type="EMBL" id="GEDC01012139">
    <property type="protein sequence ID" value="JAS25159.1"/>
    <property type="molecule type" value="Transcribed_RNA"/>
</dbReference>
<reference evidence="7" key="1">
    <citation type="submission" date="2015-12" db="EMBL/GenBank/DDBJ databases">
        <title>De novo transcriptome assembly of four potential Pierce s Disease insect vectors from Arizona vineyards.</title>
        <authorList>
            <person name="Tassone E.E."/>
        </authorList>
    </citation>
    <scope>NUCLEOTIDE SEQUENCE</scope>
</reference>
<keyword evidence="1" id="KW-0147">Chitin-binding</keyword>
<keyword evidence="5" id="KW-0325">Glycoprotein</keyword>